<reference evidence="2" key="1">
    <citation type="journal article" date="2019" name="Int. J. Syst. Evol. Microbiol.">
        <title>The Global Catalogue of Microorganisms (GCM) 10K type strain sequencing project: providing services to taxonomists for standard genome sequencing and annotation.</title>
        <authorList>
            <consortium name="The Broad Institute Genomics Platform"/>
            <consortium name="The Broad Institute Genome Sequencing Center for Infectious Disease"/>
            <person name="Wu L."/>
            <person name="Ma J."/>
        </authorList>
    </citation>
    <scope>NUCLEOTIDE SEQUENCE [LARGE SCALE GENOMIC DNA]</scope>
    <source>
        <strain evidence="2">NBRC 111756</strain>
    </source>
</reference>
<keyword evidence="2" id="KW-1185">Reference proteome</keyword>
<proteinExistence type="predicted"/>
<dbReference type="Proteomes" id="UP001596422">
    <property type="component" value="Unassembled WGS sequence"/>
</dbReference>
<evidence type="ECO:0000313" key="2">
    <source>
        <dbReference type="Proteomes" id="UP001596422"/>
    </source>
</evidence>
<sequence>MKQEQQFYKDRTVGLLTSFQLLELSLKLYIGTSYDYINMLVGEHIHFDFSISDVENYPLERLLNVFGKLNGNEDLKKRLNKLRTERNYIAHEALIVTVGSNPNMETLQKKAEDFFYLEDELSECLKLVTEEFRKLKVKGELSRLC</sequence>
<organism evidence="1 2">
    <name type="scientific">Marinobacterium aestuariivivens</name>
    <dbReference type="NCBI Taxonomy" id="1698799"/>
    <lineage>
        <taxon>Bacteria</taxon>
        <taxon>Pseudomonadati</taxon>
        <taxon>Pseudomonadota</taxon>
        <taxon>Gammaproteobacteria</taxon>
        <taxon>Oceanospirillales</taxon>
        <taxon>Oceanospirillaceae</taxon>
        <taxon>Marinobacterium</taxon>
    </lineage>
</organism>
<evidence type="ECO:0000313" key="1">
    <source>
        <dbReference type="EMBL" id="MFC6672292.1"/>
    </source>
</evidence>
<gene>
    <name evidence="1" type="ORF">ACFQDL_21145</name>
</gene>
<name>A0ABW2A448_9GAMM</name>
<dbReference type="RefSeq" id="WP_379910740.1">
    <property type="nucleotide sequence ID" value="NZ_JBHSWE010000001.1"/>
</dbReference>
<protein>
    <submittedName>
        <fullName evidence="1">Uncharacterized protein</fullName>
    </submittedName>
</protein>
<dbReference type="EMBL" id="JBHSWE010000001">
    <property type="protein sequence ID" value="MFC6672292.1"/>
    <property type="molecule type" value="Genomic_DNA"/>
</dbReference>
<comment type="caution">
    <text evidence="1">The sequence shown here is derived from an EMBL/GenBank/DDBJ whole genome shotgun (WGS) entry which is preliminary data.</text>
</comment>
<accession>A0ABW2A448</accession>